<accession>A0A0H3G925</accession>
<evidence type="ECO:0000256" key="1">
    <source>
        <dbReference type="ARBA" id="ARBA00023015"/>
    </source>
</evidence>
<dbReference type="EMBL" id="CP002997">
    <property type="protein sequence ID" value="AEM19108.1"/>
    <property type="molecule type" value="Genomic_DNA"/>
</dbReference>
<dbReference type="AlphaFoldDB" id="A0A0H3G925"/>
<proteinExistence type="predicted"/>
<dbReference type="PANTHER" id="PTHR33164">
    <property type="entry name" value="TRANSCRIPTIONAL REGULATOR, MARR FAMILY"/>
    <property type="match status" value="1"/>
</dbReference>
<dbReference type="KEGG" id="bms:BR1796"/>
<dbReference type="SUPFAM" id="SSF46785">
    <property type="entry name" value="Winged helix' DNA-binding domain"/>
    <property type="match status" value="1"/>
</dbReference>
<sequence length="191" mass="21389">MTVWSPNRSKRALSHHACVRLASLLENNPPAIYSAIVSLLIYEAIGMSRADLRAEMIDAMAKVNRRLRTVFDARVKERGLTLARARTLLALIEQEGLYQKELAEALEIENATMVRLLDGLERQSFIERQAVQGDRRAKRVVMTAEGKQLAAQVEKLAGDVREDLLDGVSDEELSIALNVMRKMSSSMSKTH</sequence>
<gene>
    <name evidence="5" type="ordered locus">BS1330_I1790</name>
</gene>
<dbReference type="InterPro" id="IPR036390">
    <property type="entry name" value="WH_DNA-bd_sf"/>
</dbReference>
<feature type="domain" description="HTH marR-type" evidence="4">
    <location>
        <begin position="53"/>
        <end position="185"/>
    </location>
</feature>
<dbReference type="InterPro" id="IPR000835">
    <property type="entry name" value="HTH_MarR-typ"/>
</dbReference>
<evidence type="ECO:0000256" key="3">
    <source>
        <dbReference type="ARBA" id="ARBA00023163"/>
    </source>
</evidence>
<reference evidence="5 6" key="1">
    <citation type="journal article" date="2011" name="J. Bacteriol.">
        <title>Revised genome sequence of Brucella suis 1330.</title>
        <authorList>
            <person name="Tae H."/>
            <person name="Shallom S."/>
            <person name="Settlage R."/>
            <person name="Preston D."/>
            <person name="Adams L.G."/>
            <person name="Garner H.R."/>
        </authorList>
    </citation>
    <scope>NUCLEOTIDE SEQUENCE [LARGE SCALE GENOMIC DNA]</scope>
    <source>
        <strain evidence="5 6">1330</strain>
    </source>
</reference>
<dbReference type="GO" id="GO:0006950">
    <property type="term" value="P:response to stress"/>
    <property type="evidence" value="ECO:0007669"/>
    <property type="project" value="TreeGrafter"/>
</dbReference>
<dbReference type="Pfam" id="PF12802">
    <property type="entry name" value="MarR_2"/>
    <property type="match status" value="1"/>
</dbReference>
<dbReference type="GO" id="GO:0003700">
    <property type="term" value="F:DNA-binding transcription factor activity"/>
    <property type="evidence" value="ECO:0007669"/>
    <property type="project" value="InterPro"/>
</dbReference>
<dbReference type="PRINTS" id="PR00598">
    <property type="entry name" value="HTHMARR"/>
</dbReference>
<dbReference type="SMART" id="SM00347">
    <property type="entry name" value="HTH_MARR"/>
    <property type="match status" value="1"/>
</dbReference>
<evidence type="ECO:0000313" key="6">
    <source>
        <dbReference type="Proteomes" id="UP000007104"/>
    </source>
</evidence>
<keyword evidence="3" id="KW-0804">Transcription</keyword>
<evidence type="ECO:0000256" key="2">
    <source>
        <dbReference type="ARBA" id="ARBA00023125"/>
    </source>
</evidence>
<dbReference type="InterPro" id="IPR023187">
    <property type="entry name" value="Tscrpt_reg_MarR-type_CS"/>
</dbReference>
<dbReference type="HOGENOM" id="CLU_083287_18_2_5"/>
<dbReference type="InterPro" id="IPR036388">
    <property type="entry name" value="WH-like_DNA-bd_sf"/>
</dbReference>
<keyword evidence="1" id="KW-0805">Transcription regulation</keyword>
<dbReference type="PANTHER" id="PTHR33164:SF64">
    <property type="entry name" value="TRANSCRIPTIONAL REGULATOR SLYA"/>
    <property type="match status" value="1"/>
</dbReference>
<dbReference type="Gene3D" id="1.10.10.10">
    <property type="entry name" value="Winged helix-like DNA-binding domain superfamily/Winged helix DNA-binding domain"/>
    <property type="match status" value="1"/>
</dbReference>
<dbReference type="PROSITE" id="PS01117">
    <property type="entry name" value="HTH_MARR_1"/>
    <property type="match status" value="1"/>
</dbReference>
<name>A0A0H3G925_BRUSU</name>
<keyword evidence="2" id="KW-0238">DNA-binding</keyword>
<dbReference type="Proteomes" id="UP000007104">
    <property type="component" value="Chromosome I"/>
</dbReference>
<evidence type="ECO:0000313" key="5">
    <source>
        <dbReference type="EMBL" id="AEM19108.1"/>
    </source>
</evidence>
<keyword evidence="6" id="KW-1185">Reference proteome</keyword>
<dbReference type="PROSITE" id="PS50995">
    <property type="entry name" value="HTH_MARR_2"/>
    <property type="match status" value="1"/>
</dbReference>
<dbReference type="GO" id="GO:0003677">
    <property type="term" value="F:DNA binding"/>
    <property type="evidence" value="ECO:0007669"/>
    <property type="project" value="UniProtKB-KW"/>
</dbReference>
<evidence type="ECO:0000259" key="4">
    <source>
        <dbReference type="PROSITE" id="PS50995"/>
    </source>
</evidence>
<dbReference type="KEGG" id="bsi:BS1330_I1790"/>
<dbReference type="InterPro" id="IPR039422">
    <property type="entry name" value="MarR/SlyA-like"/>
</dbReference>
<organism evidence="5 6">
    <name type="scientific">Brucella suis biovar 1 (strain 1330)</name>
    <dbReference type="NCBI Taxonomy" id="204722"/>
    <lineage>
        <taxon>Bacteria</taxon>
        <taxon>Pseudomonadati</taxon>
        <taxon>Pseudomonadota</taxon>
        <taxon>Alphaproteobacteria</taxon>
        <taxon>Hyphomicrobiales</taxon>
        <taxon>Brucellaceae</taxon>
        <taxon>Brucella/Ochrobactrum group</taxon>
        <taxon>Brucella</taxon>
    </lineage>
</organism>
<protein>
    <submittedName>
        <fullName evidence="5">MarR family transcriptional regulator</fullName>
    </submittedName>
</protein>